<comment type="caution">
    <text evidence="1">The sequence shown here is derived from an EMBL/GenBank/DDBJ whole genome shotgun (WGS) entry which is preliminary data.</text>
</comment>
<dbReference type="Gene3D" id="1.10.357.10">
    <property type="entry name" value="Tetracycline Repressor, domain 2"/>
    <property type="match status" value="1"/>
</dbReference>
<evidence type="ECO:0000313" key="1">
    <source>
        <dbReference type="EMBL" id="MBO8427792.1"/>
    </source>
</evidence>
<accession>A0A9D9GXE8</accession>
<reference evidence="1" key="1">
    <citation type="submission" date="2020-10" db="EMBL/GenBank/DDBJ databases">
        <authorList>
            <person name="Gilroy R."/>
        </authorList>
    </citation>
    <scope>NUCLEOTIDE SEQUENCE</scope>
    <source>
        <strain evidence="1">11159</strain>
    </source>
</reference>
<sequence length="174" mass="20788">MSKSEEKIENVFFELIDTYPIEEINISLLTSKLKMSRQSFYYHYQSIYDLIFSIFYSKKIKCNNYNDFKEIICDLQAFLNNYKVLCKKIINSNASDILEEFIYSYLLKSLKEYFRLKNLNNDYLITFYASGIKDIVVNVLKQEEDIQNLVNIITKTFLNGLHFDYFINDLKQNS</sequence>
<dbReference type="SUPFAM" id="SSF46689">
    <property type="entry name" value="Homeodomain-like"/>
    <property type="match status" value="1"/>
</dbReference>
<evidence type="ECO:0000313" key="2">
    <source>
        <dbReference type="Proteomes" id="UP000823613"/>
    </source>
</evidence>
<reference evidence="1" key="2">
    <citation type="journal article" date="2021" name="PeerJ">
        <title>Extensive microbial diversity within the chicken gut microbiome revealed by metagenomics and culture.</title>
        <authorList>
            <person name="Gilroy R."/>
            <person name="Ravi A."/>
            <person name="Getino M."/>
            <person name="Pursley I."/>
            <person name="Horton D.L."/>
            <person name="Alikhan N.F."/>
            <person name="Baker D."/>
            <person name="Gharbi K."/>
            <person name="Hall N."/>
            <person name="Watson M."/>
            <person name="Adriaenssens E.M."/>
            <person name="Foster-Nyarko E."/>
            <person name="Jarju S."/>
            <person name="Secka A."/>
            <person name="Antonio M."/>
            <person name="Oren A."/>
            <person name="Chaudhuri R.R."/>
            <person name="La Ragione R."/>
            <person name="Hildebrand F."/>
            <person name="Pallen M.J."/>
        </authorList>
    </citation>
    <scope>NUCLEOTIDE SEQUENCE</scope>
    <source>
        <strain evidence="1">11159</strain>
    </source>
</reference>
<dbReference type="EMBL" id="JADIMY010000087">
    <property type="protein sequence ID" value="MBO8427792.1"/>
    <property type="molecule type" value="Genomic_DNA"/>
</dbReference>
<proteinExistence type="predicted"/>
<name>A0A9D9GXE8_9BACL</name>
<dbReference type="InterPro" id="IPR009057">
    <property type="entry name" value="Homeodomain-like_sf"/>
</dbReference>
<protein>
    <submittedName>
        <fullName evidence="1">TetR/AcrR family transcriptional regulator C-terminal domain-containing protein</fullName>
    </submittedName>
</protein>
<dbReference type="Proteomes" id="UP000823613">
    <property type="component" value="Unassembled WGS sequence"/>
</dbReference>
<organism evidence="1 2">
    <name type="scientific">Candidatus Onthovivens merdipullorum</name>
    <dbReference type="NCBI Taxonomy" id="2840889"/>
    <lineage>
        <taxon>Bacteria</taxon>
        <taxon>Bacillati</taxon>
        <taxon>Bacillota</taxon>
        <taxon>Bacilli</taxon>
        <taxon>Bacillales</taxon>
        <taxon>Candidatus Onthovivens</taxon>
    </lineage>
</organism>
<dbReference type="AlphaFoldDB" id="A0A9D9GXE8"/>
<gene>
    <name evidence="1" type="ORF">IAC58_04495</name>
</gene>